<feature type="region of interest" description="Disordered" evidence="1">
    <location>
        <begin position="517"/>
        <end position="547"/>
    </location>
</feature>
<organism evidence="2 3">
    <name type="scientific">Lepidopterella palustris CBS 459.81</name>
    <dbReference type="NCBI Taxonomy" id="1314670"/>
    <lineage>
        <taxon>Eukaryota</taxon>
        <taxon>Fungi</taxon>
        <taxon>Dikarya</taxon>
        <taxon>Ascomycota</taxon>
        <taxon>Pezizomycotina</taxon>
        <taxon>Dothideomycetes</taxon>
        <taxon>Pleosporomycetidae</taxon>
        <taxon>Mytilinidiales</taxon>
        <taxon>Argynnaceae</taxon>
        <taxon>Lepidopterella</taxon>
    </lineage>
</organism>
<feature type="compositionally biased region" description="Polar residues" evidence="1">
    <location>
        <begin position="61"/>
        <end position="85"/>
    </location>
</feature>
<evidence type="ECO:0000256" key="1">
    <source>
        <dbReference type="SAM" id="MobiDB-lite"/>
    </source>
</evidence>
<sequence length="865" mass="97799">MSSGVTASPHQNGNSAMSSETRRYADFYDKLFRLQEEVFAGKHPRIKLPDSVLEQVAPRPLQSTPSSSVRPTTNGTTNGTVSHSFPTPPRPDSSSFHYPPPAPFVSHLQNTPQPFQPKPTSSGIDPVLLTKSDDLIRAELQLKRQRIERVLKDQVDKRGPTRDKDLGLDSDSRFDVDELLTKALERVPAVSGLQTRTNRNSDTSDSFDENSYYSSQANSWSSEDVENPQTVINADAAGAINSQGKSRIGEAAAAASKASISQDTHSSAGGQDEDYEPGDDLQLYETAAEAPHEEREESDYSPPPAADASTAAPLQHGARAIPNSRGQRHNSDEVHDGMNGYGYNKPPSPTSAVPVIRNHIRSPVAPQPARVSPLAFAKVPRMDQDRQNSRQENGRGHMLPKPDDNRSHDHANSSRAEHASPRNSRRQSPVGHQQNVRNPRKRRREPENGERRGQPGNKRVARSPEPYIKEEPVSPPPFGSYSDPQPTKRRAFRQLPDDVEIVSARDTRAQPVYYRDLEQPPRTYRHHDEPPSPTVIRVPSRTGPRRLERDDQDLRRVASLQYARRPYSPVAPEPVPVTYSPSDSRHIRAASHAFVDRSMQPPIYREGSVRPSRYVRERSRTPIHEYVPRAHTPLAMAPPPRQVVVDQYGKMYFAEPASVDRRESVAPPSRRVEVEPYYEHAVTREPLMRAPLRAADPYEEDNTFQRMHPPARRYVEQSDVEIVEPRSYRQGEYALRPSEAEYAPIREVVDGRPVVHYEEMPPPREYVRSFSVRPEVVRREAPSEYITPRHESVQPGYVRRGEPPAQRYREVSVQGDPYGAADDRRYAYAPPQPRRYVDDQGVVERPVEIAQEPYRGETRRVSYRY</sequence>
<feature type="region of interest" description="Disordered" evidence="1">
    <location>
        <begin position="813"/>
        <end position="840"/>
    </location>
</feature>
<feature type="region of interest" description="Disordered" evidence="1">
    <location>
        <begin position="190"/>
        <end position="227"/>
    </location>
</feature>
<feature type="compositionally biased region" description="Basic and acidic residues" evidence="1">
    <location>
        <begin position="444"/>
        <end position="453"/>
    </location>
</feature>
<feature type="compositionally biased region" description="Polar residues" evidence="1">
    <location>
        <begin position="1"/>
        <end position="19"/>
    </location>
</feature>
<reference evidence="2 3" key="1">
    <citation type="journal article" date="2016" name="Nat. Commun.">
        <title>Ectomycorrhizal ecology is imprinted in the genome of the dominant symbiotic fungus Cenococcum geophilum.</title>
        <authorList>
            <consortium name="DOE Joint Genome Institute"/>
            <person name="Peter M."/>
            <person name="Kohler A."/>
            <person name="Ohm R.A."/>
            <person name="Kuo A."/>
            <person name="Krutzmann J."/>
            <person name="Morin E."/>
            <person name="Arend M."/>
            <person name="Barry K.W."/>
            <person name="Binder M."/>
            <person name="Choi C."/>
            <person name="Clum A."/>
            <person name="Copeland A."/>
            <person name="Grisel N."/>
            <person name="Haridas S."/>
            <person name="Kipfer T."/>
            <person name="LaButti K."/>
            <person name="Lindquist E."/>
            <person name="Lipzen A."/>
            <person name="Maire R."/>
            <person name="Meier B."/>
            <person name="Mihaltcheva S."/>
            <person name="Molinier V."/>
            <person name="Murat C."/>
            <person name="Poggeler S."/>
            <person name="Quandt C.A."/>
            <person name="Sperisen C."/>
            <person name="Tritt A."/>
            <person name="Tisserant E."/>
            <person name="Crous P.W."/>
            <person name="Henrissat B."/>
            <person name="Nehls U."/>
            <person name="Egli S."/>
            <person name="Spatafora J.W."/>
            <person name="Grigoriev I.V."/>
            <person name="Martin F.M."/>
        </authorList>
    </citation>
    <scope>NUCLEOTIDE SEQUENCE [LARGE SCALE GENOMIC DNA]</scope>
    <source>
        <strain evidence="2 3">CBS 459.81</strain>
    </source>
</reference>
<feature type="compositionally biased region" description="Basic and acidic residues" evidence="1">
    <location>
        <begin position="380"/>
        <end position="420"/>
    </location>
</feature>
<feature type="region of interest" description="Disordered" evidence="1">
    <location>
        <begin position="43"/>
        <end position="126"/>
    </location>
</feature>
<evidence type="ECO:0000313" key="3">
    <source>
        <dbReference type="Proteomes" id="UP000250266"/>
    </source>
</evidence>
<feature type="region of interest" description="Disordered" evidence="1">
    <location>
        <begin position="244"/>
        <end position="496"/>
    </location>
</feature>
<gene>
    <name evidence="2" type="ORF">K432DRAFT_377038</name>
</gene>
<name>A0A8E2JKI5_9PEZI</name>
<dbReference type="EMBL" id="KV744809">
    <property type="protein sequence ID" value="OCK86075.1"/>
    <property type="molecule type" value="Genomic_DNA"/>
</dbReference>
<proteinExistence type="predicted"/>
<dbReference type="Proteomes" id="UP000250266">
    <property type="component" value="Unassembled WGS sequence"/>
</dbReference>
<protein>
    <submittedName>
        <fullName evidence="2">Uncharacterized protein</fullName>
    </submittedName>
</protein>
<accession>A0A8E2JKI5</accession>
<feature type="compositionally biased region" description="Low complexity" evidence="1">
    <location>
        <begin position="251"/>
        <end position="261"/>
    </location>
</feature>
<evidence type="ECO:0000313" key="2">
    <source>
        <dbReference type="EMBL" id="OCK86075.1"/>
    </source>
</evidence>
<feature type="compositionally biased region" description="Low complexity" evidence="1">
    <location>
        <begin position="210"/>
        <end position="222"/>
    </location>
</feature>
<feature type="compositionally biased region" description="Polar residues" evidence="1">
    <location>
        <begin position="107"/>
        <end position="123"/>
    </location>
</feature>
<dbReference type="OrthoDB" id="5333304at2759"/>
<dbReference type="AlphaFoldDB" id="A0A8E2JKI5"/>
<feature type="compositionally biased region" description="Polar residues" evidence="1">
    <location>
        <begin position="192"/>
        <end position="204"/>
    </location>
</feature>
<keyword evidence="3" id="KW-1185">Reference proteome</keyword>
<feature type="region of interest" description="Disordered" evidence="1">
    <location>
        <begin position="1"/>
        <end position="20"/>
    </location>
</feature>